<dbReference type="InterPro" id="IPR000101">
    <property type="entry name" value="GGT_peptidase"/>
</dbReference>
<dbReference type="NCBIfam" id="TIGR00066">
    <property type="entry name" value="g_glut_trans"/>
    <property type="match status" value="1"/>
</dbReference>
<keyword evidence="4 5" id="KW-0808">Transferase</keyword>
<dbReference type="Pfam" id="PF01019">
    <property type="entry name" value="G_glu_transpept"/>
    <property type="match status" value="1"/>
</dbReference>
<name>A0A949PRJ5_9HYPH</name>
<dbReference type="GO" id="GO:0036374">
    <property type="term" value="F:glutathione hydrolase activity"/>
    <property type="evidence" value="ECO:0007669"/>
    <property type="project" value="UniProtKB-UniRule"/>
</dbReference>
<protein>
    <recommendedName>
        <fullName evidence="4">Glutathione hydrolase proenzyme</fullName>
        <ecNumber evidence="4">2.3.2.2</ecNumber>
        <ecNumber evidence="4">3.4.19.13</ecNumber>
    </recommendedName>
    <component>
        <recommendedName>
            <fullName evidence="4">Glutathione hydrolase large chain</fullName>
        </recommendedName>
    </component>
    <component>
        <recommendedName>
            <fullName evidence="4">Glutathione hydrolase small chain</fullName>
        </recommendedName>
    </component>
</protein>
<dbReference type="GO" id="GO:0006751">
    <property type="term" value="P:glutathione catabolic process"/>
    <property type="evidence" value="ECO:0007669"/>
    <property type="project" value="UniProtKB-UniRule"/>
</dbReference>
<dbReference type="AlphaFoldDB" id="A0A949PRJ5"/>
<dbReference type="Proteomes" id="UP000752297">
    <property type="component" value="Unassembled WGS sequence"/>
</dbReference>
<comment type="pathway">
    <text evidence="4">Sulfur metabolism; glutathione metabolism.</text>
</comment>
<comment type="similarity">
    <text evidence="1 4">Belongs to the gamma-glutamyltransferase family.</text>
</comment>
<keyword evidence="4 5" id="KW-0012">Acyltransferase</keyword>
<keyword evidence="4" id="KW-0865">Zymogen</keyword>
<evidence type="ECO:0000256" key="4">
    <source>
        <dbReference type="RuleBase" id="RU368036"/>
    </source>
</evidence>
<evidence type="ECO:0000256" key="2">
    <source>
        <dbReference type="PIRSR" id="PIRSR600101-1"/>
    </source>
</evidence>
<sequence length="559" mass="58750">MTETWREKSPAAFAVEKHPVQARDGMVVSNHPLASAAGVEMLAAGGNAVDAAIATLFALTVVEPMMVGIFGGGMAHIRMADGRHVVLDGQSCAPVRATPDIFRPTGTGYEVEGRANTHGAAAVATPGTLRGWCDALDQFGTMVLIDVMEPAIRFARNGFIVTPYLAACAGEAFGDLSQDPEARRILTNGTGPLVAGQKLVMSDYAETLSRIAANGPDILYSGALGAQIIEALQKAGSVMTCADLEAVKTITREPVRGNFRGHEIVGPPPPSAGGVHVIQMLKILEGFDLAKKGFGSADAAHLTAEAMRIAFADRAASTADPAFVDVPVARLISDDYAADRRERILIDKTQVWQAGVASAQEAHTTHVTVADRHGNVVSTTQTINALFGARMVIPGTGIIPNNYMALFDPVPGRANSIAAGKRVTTSMAPTIVLKDGQLRYAIGCPGGLRIFSSVMQALLNLLEYGMSVQEAVEAPRLWTQGAELELEEGFPAEVEEALSARGWDTLRLPHVAGGMCAIAFDASGMEGACCWRADGVVIGLGGGLAREGTRFWPDTPAGR</sequence>
<feature type="binding site" evidence="3">
    <location>
        <position position="447"/>
    </location>
    <ligand>
        <name>L-glutamate</name>
        <dbReference type="ChEBI" id="CHEBI:29985"/>
    </ligand>
</feature>
<dbReference type="GO" id="GO:0103068">
    <property type="term" value="F:leukotriene C4 gamma-glutamyl transferase activity"/>
    <property type="evidence" value="ECO:0007669"/>
    <property type="project" value="UniProtKB-EC"/>
</dbReference>
<feature type="binding site" evidence="3">
    <location>
        <begin position="425"/>
        <end position="426"/>
    </location>
    <ligand>
        <name>L-glutamate</name>
        <dbReference type="ChEBI" id="CHEBI:29985"/>
    </ligand>
</feature>
<evidence type="ECO:0000313" key="6">
    <source>
        <dbReference type="Proteomes" id="UP000752297"/>
    </source>
</evidence>
<dbReference type="InterPro" id="IPR051792">
    <property type="entry name" value="GGT_bact"/>
</dbReference>
<comment type="catalytic activity">
    <reaction evidence="4">
        <text>an N-terminal (5-L-glutamyl)-[peptide] + an alpha-amino acid = 5-L-glutamyl amino acid + an N-terminal L-alpha-aminoacyl-[peptide]</text>
        <dbReference type="Rhea" id="RHEA:23904"/>
        <dbReference type="Rhea" id="RHEA-COMP:9780"/>
        <dbReference type="Rhea" id="RHEA-COMP:9795"/>
        <dbReference type="ChEBI" id="CHEBI:77644"/>
        <dbReference type="ChEBI" id="CHEBI:78597"/>
        <dbReference type="ChEBI" id="CHEBI:78599"/>
        <dbReference type="ChEBI" id="CHEBI:78608"/>
        <dbReference type="EC" id="2.3.2.2"/>
    </reaction>
</comment>
<dbReference type="PANTHER" id="PTHR43199">
    <property type="entry name" value="GLUTATHIONE HYDROLASE"/>
    <property type="match status" value="1"/>
</dbReference>
<feature type="binding site" evidence="3">
    <location>
        <begin position="382"/>
        <end position="384"/>
    </location>
    <ligand>
        <name>L-glutamate</name>
        <dbReference type="ChEBI" id="CHEBI:29985"/>
    </ligand>
</feature>
<dbReference type="PANTHER" id="PTHR43199:SF1">
    <property type="entry name" value="GLUTATHIONE HYDROLASE PROENZYME"/>
    <property type="match status" value="1"/>
</dbReference>
<dbReference type="EC" id="3.4.19.13" evidence="4"/>
<evidence type="ECO:0000256" key="1">
    <source>
        <dbReference type="ARBA" id="ARBA00009381"/>
    </source>
</evidence>
<dbReference type="EC" id="2.3.2.2" evidence="4"/>
<evidence type="ECO:0000256" key="3">
    <source>
        <dbReference type="PIRSR" id="PIRSR600101-2"/>
    </source>
</evidence>
<keyword evidence="4" id="KW-0378">Hydrolase</keyword>
<comment type="catalytic activity">
    <reaction evidence="4">
        <text>an S-substituted glutathione + H2O = an S-substituted L-cysteinylglycine + L-glutamate</text>
        <dbReference type="Rhea" id="RHEA:59468"/>
        <dbReference type="ChEBI" id="CHEBI:15377"/>
        <dbReference type="ChEBI" id="CHEBI:29985"/>
        <dbReference type="ChEBI" id="CHEBI:90779"/>
        <dbReference type="ChEBI" id="CHEBI:143103"/>
        <dbReference type="EC" id="3.4.19.13"/>
    </reaction>
</comment>
<keyword evidence="4" id="KW-0317">Glutathione biosynthesis</keyword>
<keyword evidence="6" id="KW-1185">Reference proteome</keyword>
<reference evidence="5 6" key="1">
    <citation type="submission" date="2021-06" db="EMBL/GenBank/DDBJ databases">
        <title>Falsochrobactrum tianjin sp.nov., a new petroleum-degrading bacteria isolated from oily soils.</title>
        <authorList>
            <person name="Chen G."/>
            <person name="Chen H."/>
            <person name="Tian J."/>
            <person name="Qing J."/>
            <person name="Zhong L."/>
            <person name="Ma W."/>
            <person name="Song Y."/>
            <person name="Cui X."/>
            <person name="Yan B."/>
        </authorList>
    </citation>
    <scope>NUCLEOTIDE SEQUENCE [LARGE SCALE GENOMIC DNA]</scope>
    <source>
        <strain evidence="5 6">TDYN1</strain>
    </source>
</reference>
<comment type="PTM">
    <text evidence="4">Cleaved by autocatalysis into a large and a small subunit.</text>
</comment>
<dbReference type="PROSITE" id="PS00462">
    <property type="entry name" value="G_GLU_TRANSPEPTIDASE"/>
    <property type="match status" value="1"/>
</dbReference>
<accession>A0A949PRJ5</accession>
<feature type="active site" description="Nucleophile" evidence="2">
    <location>
        <position position="364"/>
    </location>
</feature>
<evidence type="ECO:0000313" key="5">
    <source>
        <dbReference type="EMBL" id="MBV2144954.1"/>
    </source>
</evidence>
<comment type="subunit">
    <text evidence="4">This enzyme consists of two polypeptide chains, which are synthesized in precursor form from a single polypeptide.</text>
</comment>
<dbReference type="GO" id="GO:0006750">
    <property type="term" value="P:glutathione biosynthetic process"/>
    <property type="evidence" value="ECO:0007669"/>
    <property type="project" value="UniProtKB-KW"/>
</dbReference>
<dbReference type="RefSeq" id="WP_217678932.1">
    <property type="nucleotide sequence ID" value="NZ_JAHRVA010000008.1"/>
</dbReference>
<comment type="catalytic activity">
    <reaction evidence="4">
        <text>glutathione + H2O = L-cysteinylglycine + L-glutamate</text>
        <dbReference type="Rhea" id="RHEA:28807"/>
        <dbReference type="ChEBI" id="CHEBI:15377"/>
        <dbReference type="ChEBI" id="CHEBI:29985"/>
        <dbReference type="ChEBI" id="CHEBI:57925"/>
        <dbReference type="ChEBI" id="CHEBI:61694"/>
        <dbReference type="EC" id="3.4.19.13"/>
    </reaction>
</comment>
<proteinExistence type="inferred from homology"/>
<gene>
    <name evidence="5" type="primary">ggt</name>
    <name evidence="5" type="ORF">KUG47_15760</name>
</gene>
<dbReference type="InterPro" id="IPR055262">
    <property type="entry name" value="GGT_CS"/>
</dbReference>
<dbReference type="EMBL" id="JAHRVA010000008">
    <property type="protein sequence ID" value="MBV2144954.1"/>
    <property type="molecule type" value="Genomic_DNA"/>
</dbReference>
<comment type="caution">
    <text evidence="5">The sequence shown here is derived from an EMBL/GenBank/DDBJ whole genome shotgun (WGS) entry which is preliminary data.</text>
</comment>
<organism evidence="5 6">
    <name type="scientific">Falsochrobactrum tianjinense</name>
    <dbReference type="NCBI Taxonomy" id="2706015"/>
    <lineage>
        <taxon>Bacteria</taxon>
        <taxon>Pseudomonadati</taxon>
        <taxon>Pseudomonadota</taxon>
        <taxon>Alphaproteobacteria</taxon>
        <taxon>Hyphomicrobiales</taxon>
        <taxon>Brucellaceae</taxon>
        <taxon>Falsochrobactrum</taxon>
    </lineage>
</organism>